<dbReference type="InterPro" id="IPR018392">
    <property type="entry name" value="LysM"/>
</dbReference>
<evidence type="ECO:0000256" key="1">
    <source>
        <dbReference type="SAM" id="MobiDB-lite"/>
    </source>
</evidence>
<evidence type="ECO:0000256" key="2">
    <source>
        <dbReference type="SAM" id="Phobius"/>
    </source>
</evidence>
<keyword evidence="2" id="KW-0812">Transmembrane</keyword>
<dbReference type="EMBL" id="ANHZ02000008">
    <property type="protein sequence ID" value="EME36846.1"/>
    <property type="molecule type" value="Genomic_DNA"/>
</dbReference>
<proteinExistence type="predicted"/>
<sequence>MSVISTAVLSHSSSTGSIPLVSALRSGGRAFAQELSSAVPALRRRPAARLKESEGRRPALRVIPGGRAAAPQTRTLPAVKEPEASAPARSASSPMRLTRRGRLLLIGLPTMLGVLAAAALLVVLIAPSHVTAGTEPAEGPGVDSVTVQPGQSLWEVAQQAEPQRDTRDVVLQIVELNELDSAQVSPGQQVLVPAA</sequence>
<feature type="compositionally biased region" description="Low complexity" evidence="1">
    <location>
        <begin position="84"/>
        <end position="93"/>
    </location>
</feature>
<dbReference type="RefSeq" id="WP_006214513.1">
    <property type="nucleotide sequence ID" value="NZ_ANHZ02000008.1"/>
</dbReference>
<evidence type="ECO:0000313" key="5">
    <source>
        <dbReference type="Proteomes" id="UP000009877"/>
    </source>
</evidence>
<evidence type="ECO:0000259" key="3">
    <source>
        <dbReference type="PROSITE" id="PS51782"/>
    </source>
</evidence>
<dbReference type="PROSITE" id="PS51782">
    <property type="entry name" value="LYSM"/>
    <property type="match status" value="1"/>
</dbReference>
<dbReference type="Gene3D" id="3.10.350.10">
    <property type="entry name" value="LysM domain"/>
    <property type="match status" value="1"/>
</dbReference>
<feature type="domain" description="LysM" evidence="3">
    <location>
        <begin position="143"/>
        <end position="192"/>
    </location>
</feature>
<dbReference type="Pfam" id="PF01476">
    <property type="entry name" value="LysM"/>
    <property type="match status" value="1"/>
</dbReference>
<protein>
    <submittedName>
        <fullName evidence="4">LysM domain protein</fullName>
    </submittedName>
</protein>
<dbReference type="SMART" id="SM00257">
    <property type="entry name" value="LysM"/>
    <property type="match status" value="1"/>
</dbReference>
<feature type="transmembrane region" description="Helical" evidence="2">
    <location>
        <begin position="103"/>
        <end position="126"/>
    </location>
</feature>
<dbReference type="Proteomes" id="UP000009877">
    <property type="component" value="Unassembled WGS sequence"/>
</dbReference>
<keyword evidence="2" id="KW-1133">Transmembrane helix</keyword>
<gene>
    <name evidence="4" type="ORF">C884_02453</name>
</gene>
<evidence type="ECO:0000313" key="4">
    <source>
        <dbReference type="EMBL" id="EME36846.1"/>
    </source>
</evidence>
<keyword evidence="2" id="KW-0472">Membrane</keyword>
<name>M2XCR0_9MICC</name>
<reference evidence="4 5" key="1">
    <citation type="journal article" date="2014" name="Genome Announc.">
        <title>Draft Genome Sequence of Kocuria palustris PEL.</title>
        <authorList>
            <person name="Sharma G."/>
            <person name="Khatri I."/>
            <person name="Subramanian S."/>
        </authorList>
    </citation>
    <scope>NUCLEOTIDE SEQUENCE [LARGE SCALE GENOMIC DNA]</scope>
    <source>
        <strain evidence="4 5">PEL</strain>
    </source>
</reference>
<feature type="region of interest" description="Disordered" evidence="1">
    <location>
        <begin position="66"/>
        <end position="93"/>
    </location>
</feature>
<keyword evidence="5" id="KW-1185">Reference proteome</keyword>
<accession>M2XCR0</accession>
<organism evidence="4 5">
    <name type="scientific">Kocuria palustris PEL</name>
    <dbReference type="NCBI Taxonomy" id="1236550"/>
    <lineage>
        <taxon>Bacteria</taxon>
        <taxon>Bacillati</taxon>
        <taxon>Actinomycetota</taxon>
        <taxon>Actinomycetes</taxon>
        <taxon>Micrococcales</taxon>
        <taxon>Micrococcaceae</taxon>
        <taxon>Kocuria</taxon>
    </lineage>
</organism>
<dbReference type="AlphaFoldDB" id="M2XCR0"/>
<dbReference type="STRING" id="71999.KPaMU14_07970"/>
<dbReference type="InterPro" id="IPR036779">
    <property type="entry name" value="LysM_dom_sf"/>
</dbReference>
<comment type="caution">
    <text evidence="4">The sequence shown here is derived from an EMBL/GenBank/DDBJ whole genome shotgun (WGS) entry which is preliminary data.</text>
</comment>